<gene>
    <name evidence="1" type="ORF">K8V05_03525</name>
</gene>
<protein>
    <submittedName>
        <fullName evidence="1">DUF3575 domain-containing protein</fullName>
    </submittedName>
</protein>
<dbReference type="SUPFAM" id="SSF103515">
    <property type="entry name" value="Autotransporter"/>
    <property type="match status" value="1"/>
</dbReference>
<dbReference type="AlphaFoldDB" id="A0A921H2I5"/>
<dbReference type="Pfam" id="PF12099">
    <property type="entry name" value="DUF3575"/>
    <property type="match status" value="1"/>
</dbReference>
<name>A0A921H2I5_9BACT</name>
<dbReference type="Proteomes" id="UP000742098">
    <property type="component" value="Unassembled WGS sequence"/>
</dbReference>
<dbReference type="InterPro" id="IPR021958">
    <property type="entry name" value="DUF3575"/>
</dbReference>
<dbReference type="InterPro" id="IPR036709">
    <property type="entry name" value="Autotransporte_beta_dom_sf"/>
</dbReference>
<evidence type="ECO:0000313" key="2">
    <source>
        <dbReference type="Proteomes" id="UP000742098"/>
    </source>
</evidence>
<dbReference type="Gene3D" id="2.40.128.130">
    <property type="entry name" value="Autotransporter beta-domain"/>
    <property type="match status" value="1"/>
</dbReference>
<comment type="caution">
    <text evidence="1">The sequence shown here is derived from an EMBL/GenBank/DDBJ whole genome shotgun (WGS) entry which is preliminary data.</text>
</comment>
<reference evidence="1" key="1">
    <citation type="journal article" date="2021" name="PeerJ">
        <title>Extensive microbial diversity within the chicken gut microbiome revealed by metagenomics and culture.</title>
        <authorList>
            <person name="Gilroy R."/>
            <person name="Ravi A."/>
            <person name="Getino M."/>
            <person name="Pursley I."/>
            <person name="Horton D.L."/>
            <person name="Alikhan N.F."/>
            <person name="Baker D."/>
            <person name="Gharbi K."/>
            <person name="Hall N."/>
            <person name="Watson M."/>
            <person name="Adriaenssens E.M."/>
            <person name="Foster-Nyarko E."/>
            <person name="Jarju S."/>
            <person name="Secka A."/>
            <person name="Antonio M."/>
            <person name="Oren A."/>
            <person name="Chaudhuri R.R."/>
            <person name="La Ragione R."/>
            <person name="Hildebrand F."/>
            <person name="Pallen M.J."/>
        </authorList>
    </citation>
    <scope>NUCLEOTIDE SEQUENCE</scope>
    <source>
        <strain evidence="1">6966</strain>
    </source>
</reference>
<reference evidence="1" key="2">
    <citation type="submission" date="2021-09" db="EMBL/GenBank/DDBJ databases">
        <authorList>
            <person name="Gilroy R."/>
        </authorList>
    </citation>
    <scope>NUCLEOTIDE SEQUENCE</scope>
    <source>
        <strain evidence="1">6966</strain>
    </source>
</reference>
<accession>A0A921H2I5</accession>
<sequence length="199" mass="22548">MNHGIIKRIFVLLVVATAGMMQGVKAQNVAIKSNILADAFLNPNLGIEIGLAPKWTLDITGQFNTWTLSNNRQWKHWAVQPEIRYWFCDRFSGHFVGAHIHGGQYNIGGFDGKINFLGTDAHKLKDSRYQGWFVGTGIAYGYTWILGRHWNLEAEIGFGYSYTRYDLFQCAGCGRKIETDKTHHYIGPTKAAINLVYVF</sequence>
<proteinExistence type="predicted"/>
<dbReference type="EMBL" id="DYVS01000067">
    <property type="protein sequence ID" value="HJF69806.1"/>
    <property type="molecule type" value="Genomic_DNA"/>
</dbReference>
<evidence type="ECO:0000313" key="1">
    <source>
        <dbReference type="EMBL" id="HJF69806.1"/>
    </source>
</evidence>
<organism evidence="1 2">
    <name type="scientific">Butyricimonas virosa</name>
    <dbReference type="NCBI Taxonomy" id="544645"/>
    <lineage>
        <taxon>Bacteria</taxon>
        <taxon>Pseudomonadati</taxon>
        <taxon>Bacteroidota</taxon>
        <taxon>Bacteroidia</taxon>
        <taxon>Bacteroidales</taxon>
        <taxon>Odoribacteraceae</taxon>
        <taxon>Butyricimonas</taxon>
    </lineage>
</organism>